<protein>
    <submittedName>
        <fullName evidence="1">Uncharacterized protein</fullName>
    </submittedName>
</protein>
<dbReference type="EMBL" id="JAVRHM010000008">
    <property type="protein sequence ID" value="MDT0689913.1"/>
    <property type="molecule type" value="Genomic_DNA"/>
</dbReference>
<keyword evidence="2" id="KW-1185">Reference proteome</keyword>
<name>A0ABU3E1S2_9FLAO</name>
<comment type="caution">
    <text evidence="1">The sequence shown here is derived from an EMBL/GenBank/DDBJ whole genome shotgun (WGS) entry which is preliminary data.</text>
</comment>
<gene>
    <name evidence="1" type="ORF">RM549_08960</name>
</gene>
<evidence type="ECO:0000313" key="2">
    <source>
        <dbReference type="Proteomes" id="UP001261624"/>
    </source>
</evidence>
<reference evidence="1 2" key="1">
    <citation type="submission" date="2023-09" db="EMBL/GenBank/DDBJ databases">
        <authorList>
            <person name="Rey-Velasco X."/>
        </authorList>
    </citation>
    <scope>NUCLEOTIDE SEQUENCE [LARGE SCALE GENOMIC DNA]</scope>
    <source>
        <strain evidence="1 2">F188</strain>
    </source>
</reference>
<accession>A0ABU3E1S2</accession>
<evidence type="ECO:0000313" key="1">
    <source>
        <dbReference type="EMBL" id="MDT0689913.1"/>
    </source>
</evidence>
<proteinExistence type="predicted"/>
<sequence length="75" mass="9061">MEKEKRTQKTKTQNYTESRKTVSIWNSIKEGIIHEGWQDTVLLMPGMKIRLIMDFNDFKGLLYIIAIIWNMRIWE</sequence>
<organism evidence="1 2">
    <name type="scientific">Autumnicola patrickiae</name>
    <dbReference type="NCBI Taxonomy" id="3075591"/>
    <lineage>
        <taxon>Bacteria</taxon>
        <taxon>Pseudomonadati</taxon>
        <taxon>Bacteroidota</taxon>
        <taxon>Flavobacteriia</taxon>
        <taxon>Flavobacteriales</taxon>
        <taxon>Flavobacteriaceae</taxon>
        <taxon>Autumnicola</taxon>
    </lineage>
</organism>
<dbReference type="Proteomes" id="UP001261624">
    <property type="component" value="Unassembled WGS sequence"/>
</dbReference>